<organism evidence="4 5">
    <name type="scientific">Orrella marina</name>
    <dbReference type="NCBI Taxonomy" id="2163011"/>
    <lineage>
        <taxon>Bacteria</taxon>
        <taxon>Pseudomonadati</taxon>
        <taxon>Pseudomonadota</taxon>
        <taxon>Betaproteobacteria</taxon>
        <taxon>Burkholderiales</taxon>
        <taxon>Alcaligenaceae</taxon>
        <taxon>Orrella</taxon>
    </lineage>
</organism>
<dbReference type="RefSeq" id="WP_108620324.1">
    <property type="nucleotide sequence ID" value="NZ_CP028901.1"/>
</dbReference>
<evidence type="ECO:0000256" key="3">
    <source>
        <dbReference type="SAM" id="Phobius"/>
    </source>
</evidence>
<evidence type="ECO:0000256" key="2">
    <source>
        <dbReference type="SAM" id="MobiDB-lite"/>
    </source>
</evidence>
<dbReference type="InterPro" id="IPR007470">
    <property type="entry name" value="HemX"/>
</dbReference>
<keyword evidence="5" id="KW-1185">Reference proteome</keyword>
<feature type="coiled-coil region" evidence="1">
    <location>
        <begin position="172"/>
        <end position="199"/>
    </location>
</feature>
<feature type="compositionally biased region" description="Polar residues" evidence="2">
    <location>
        <begin position="84"/>
        <end position="101"/>
    </location>
</feature>
<evidence type="ECO:0000313" key="4">
    <source>
        <dbReference type="EMBL" id="AWB32883.1"/>
    </source>
</evidence>
<keyword evidence="3" id="KW-0472">Membrane</keyword>
<sequence length="514" mass="54826">MTADQDKTRNNPPGGKTLDEPVDALRNPKSLGSDSSEVDKQGAPSTLNAQGSDTLKPDSKHSDDSKGSMAGAVSPAEKGAVRQAGNQTGRDTDKSGQSSAAKSGLPGKPDNPENSDKPGKAGYTNMTGSSGSSSNSSSPTHTVAWVSAVALVMVVFLGLALWWQHQRFEAVAREVATRLQQTDRTVNRLQQDAQTALAASSSQAEKLGALGREIRSVRSEMTSMDQAWQSMSRSLDDNLVLSNIRRLLNMAQQQLTLLGNVNSTIAVLETAQSLLEGHQNQEQFGDLLKAVQADLERLRSTPQVNIDALAAKLNRLVDITEKAPLQIPDPVAPGLSPVSGMAQEPAPASGAAVAEGPATQAAPQVQATAESESIWWRRWLDEASEAGATAAQVVSREFSDLMQIRKADQSQVLLLSEEQAMLVRTNLRSMLLSAQLALLNQQPEIWVADLKSVRSVLQNYYNPDSLDTRTALRLTDELQSAPITLSIEPITESLSALAVTAQAIAVPDNTGVTN</sequence>
<feature type="compositionally biased region" description="Polar residues" evidence="2">
    <location>
        <begin position="43"/>
        <end position="53"/>
    </location>
</feature>
<feature type="transmembrane region" description="Helical" evidence="3">
    <location>
        <begin position="143"/>
        <end position="163"/>
    </location>
</feature>
<gene>
    <name evidence="4" type="ORF">DBV39_03170</name>
</gene>
<reference evidence="4 5" key="1">
    <citation type="submission" date="2018-04" db="EMBL/GenBank/DDBJ databases">
        <title>Bordetella sp. HZ20 isolated from seawater.</title>
        <authorList>
            <person name="Sun C."/>
        </authorList>
    </citation>
    <scope>NUCLEOTIDE SEQUENCE [LARGE SCALE GENOMIC DNA]</scope>
    <source>
        <strain evidence="4 5">HZ20</strain>
    </source>
</reference>
<dbReference type="Pfam" id="PF04375">
    <property type="entry name" value="HemX"/>
    <property type="match status" value="2"/>
</dbReference>
<dbReference type="EMBL" id="CP028901">
    <property type="protein sequence ID" value="AWB32883.1"/>
    <property type="molecule type" value="Genomic_DNA"/>
</dbReference>
<dbReference type="PANTHER" id="PTHR38043">
    <property type="entry name" value="PROTEIN HEMX"/>
    <property type="match status" value="1"/>
</dbReference>
<evidence type="ECO:0008006" key="6">
    <source>
        <dbReference type="Google" id="ProtNLM"/>
    </source>
</evidence>
<protein>
    <recommendedName>
        <fullName evidence="6">Uroporphyrinogen-III C-methyltransferase</fullName>
    </recommendedName>
</protein>
<accession>A0A2R4XGS1</accession>
<dbReference type="OrthoDB" id="9787650at2"/>
<feature type="region of interest" description="Disordered" evidence="2">
    <location>
        <begin position="1"/>
        <end position="140"/>
    </location>
</feature>
<proteinExistence type="predicted"/>
<evidence type="ECO:0000256" key="1">
    <source>
        <dbReference type="SAM" id="Coils"/>
    </source>
</evidence>
<dbReference type="AlphaFoldDB" id="A0A2R4XGS1"/>
<name>A0A2R4XGS1_9BURK</name>
<feature type="compositionally biased region" description="Low complexity" evidence="2">
    <location>
        <begin position="128"/>
        <end position="138"/>
    </location>
</feature>
<feature type="region of interest" description="Disordered" evidence="2">
    <location>
        <begin position="328"/>
        <end position="364"/>
    </location>
</feature>
<dbReference type="KEGG" id="boz:DBV39_03170"/>
<keyword evidence="3" id="KW-1133">Transmembrane helix</keyword>
<feature type="compositionally biased region" description="Basic and acidic residues" evidence="2">
    <location>
        <begin position="110"/>
        <end position="119"/>
    </location>
</feature>
<keyword evidence="1" id="KW-0175">Coiled coil</keyword>
<dbReference type="PANTHER" id="PTHR38043:SF1">
    <property type="entry name" value="PROTEIN HEMX"/>
    <property type="match status" value="1"/>
</dbReference>
<keyword evidence="3" id="KW-0812">Transmembrane</keyword>
<feature type="compositionally biased region" description="Basic and acidic residues" evidence="2">
    <location>
        <begin position="55"/>
        <end position="66"/>
    </location>
</feature>
<dbReference type="Proteomes" id="UP000244571">
    <property type="component" value="Chromosome"/>
</dbReference>
<evidence type="ECO:0000313" key="5">
    <source>
        <dbReference type="Proteomes" id="UP000244571"/>
    </source>
</evidence>